<dbReference type="AlphaFoldDB" id="A0A7Y6NR28"/>
<dbReference type="GO" id="GO:0005829">
    <property type="term" value="C:cytosol"/>
    <property type="evidence" value="ECO:0007669"/>
    <property type="project" value="TreeGrafter"/>
</dbReference>
<keyword evidence="3" id="KW-0324">Glycolysis</keyword>
<accession>A0A7Y6NR28</accession>
<dbReference type="Gene3D" id="3.40.367.20">
    <property type="match status" value="1"/>
</dbReference>
<dbReference type="SUPFAM" id="SSF53067">
    <property type="entry name" value="Actin-like ATPase domain"/>
    <property type="match status" value="1"/>
</dbReference>
<dbReference type="InterPro" id="IPR050201">
    <property type="entry name" value="Bacterial_glucokinase"/>
</dbReference>
<keyword evidence="3" id="KW-0547">Nucleotide-binding</keyword>
<reference evidence="6 7" key="1">
    <citation type="submission" date="2020-06" db="EMBL/GenBank/DDBJ databases">
        <title>Schlegella sp. ID0723 isolated from air conditioner.</title>
        <authorList>
            <person name="Kim D.Y."/>
            <person name="Kim D.-U."/>
        </authorList>
    </citation>
    <scope>NUCLEOTIDE SEQUENCE [LARGE SCALE GENOMIC DNA]</scope>
    <source>
        <strain evidence="6 7">ID0723</strain>
    </source>
</reference>
<dbReference type="EC" id="2.7.1.2" evidence="3"/>
<feature type="binding site" evidence="3">
    <location>
        <begin position="87"/>
        <end position="92"/>
    </location>
    <ligand>
        <name>ATP</name>
        <dbReference type="ChEBI" id="CHEBI:30616"/>
    </ligand>
</feature>
<dbReference type="Proteomes" id="UP000529637">
    <property type="component" value="Unassembled WGS sequence"/>
</dbReference>
<keyword evidence="7" id="KW-1185">Reference proteome</keyword>
<dbReference type="InterPro" id="IPR043129">
    <property type="entry name" value="ATPase_NBD"/>
</dbReference>
<dbReference type="PANTHER" id="PTHR47690:SF1">
    <property type="entry name" value="GLUCOKINASE"/>
    <property type="match status" value="1"/>
</dbReference>
<dbReference type="HAMAP" id="MF_00524">
    <property type="entry name" value="Glucokinase"/>
    <property type="match status" value="1"/>
</dbReference>
<organism evidence="6 7">
    <name type="scientific">Piscinibacter koreensis</name>
    <dbReference type="NCBI Taxonomy" id="2742824"/>
    <lineage>
        <taxon>Bacteria</taxon>
        <taxon>Pseudomonadati</taxon>
        <taxon>Pseudomonadota</taxon>
        <taxon>Betaproteobacteria</taxon>
        <taxon>Burkholderiales</taxon>
        <taxon>Sphaerotilaceae</taxon>
        <taxon>Piscinibacter</taxon>
    </lineage>
</organism>
<keyword evidence="1 3" id="KW-0808">Transferase</keyword>
<comment type="catalytic activity">
    <reaction evidence="3">
        <text>D-glucose + ATP = D-glucose 6-phosphate + ADP + H(+)</text>
        <dbReference type="Rhea" id="RHEA:17825"/>
        <dbReference type="ChEBI" id="CHEBI:4167"/>
        <dbReference type="ChEBI" id="CHEBI:15378"/>
        <dbReference type="ChEBI" id="CHEBI:30616"/>
        <dbReference type="ChEBI" id="CHEBI:61548"/>
        <dbReference type="ChEBI" id="CHEBI:456216"/>
        <dbReference type="EC" id="2.7.1.2"/>
    </reaction>
</comment>
<dbReference type="GO" id="GO:0005536">
    <property type="term" value="F:D-glucose binding"/>
    <property type="evidence" value="ECO:0007669"/>
    <property type="project" value="InterPro"/>
</dbReference>
<evidence type="ECO:0000256" key="1">
    <source>
        <dbReference type="ARBA" id="ARBA00022679"/>
    </source>
</evidence>
<keyword evidence="2 3" id="KW-0418">Kinase</keyword>
<dbReference type="InterPro" id="IPR003836">
    <property type="entry name" value="Glucokinase"/>
</dbReference>
<keyword evidence="3" id="KW-0067">ATP-binding</keyword>
<evidence type="ECO:0000256" key="3">
    <source>
        <dbReference type="HAMAP-Rule" id="MF_00524"/>
    </source>
</evidence>
<protein>
    <recommendedName>
        <fullName evidence="3">Glucokinase</fullName>
        <ecNumber evidence="3">2.7.1.2</ecNumber>
    </recommendedName>
    <alternativeName>
        <fullName evidence="3">Glucose kinase</fullName>
    </alternativeName>
</protein>
<comment type="similarity">
    <text evidence="3 4">Belongs to the bacterial glucokinase family.</text>
</comment>
<gene>
    <name evidence="3 6" type="primary">glk</name>
    <name evidence="6" type="ORF">HQN59_18565</name>
</gene>
<dbReference type="GO" id="GO:0006096">
    <property type="term" value="P:glycolytic process"/>
    <property type="evidence" value="ECO:0007669"/>
    <property type="project" value="UniProtKB-UniRule"/>
</dbReference>
<dbReference type="EMBL" id="JABWMJ010000009">
    <property type="protein sequence ID" value="NUZ07770.1"/>
    <property type="molecule type" value="Genomic_DNA"/>
</dbReference>
<dbReference type="GO" id="GO:0005524">
    <property type="term" value="F:ATP binding"/>
    <property type="evidence" value="ECO:0007669"/>
    <property type="project" value="UniProtKB-UniRule"/>
</dbReference>
<sequence>MRLPRWTRGPCSASSTTSRSSSPSCRSTPTRPGHRSRSCDALRRRHAAARARAHRRTARADARPVCSPRAGPVVSPADDASHPRLVGDVGGTHARFGWIEAPGAAITNVRVYLCREHAGLDAAIERYLAEAALERPRAAAIGVATPVAGDVVSFTNLAWSFSIAAIRERFDLGELVVLNDFAAVALAIPGLGADAHRGVGGGTAVEHGTLAVLGPGTGLGVGGAVHSGAGWVPIVGEGGHATLAADDAIDERLLALLREELGHVSAERVLSGQGLVNLHRAHALLDGEKSELLGAPEIVDRAIAGSDARCVRTVERFFGFLGSFAGNLALTLGASGGVYIAGGIVPRFGDRIDASPFRARFENKGRFRAYLSAIPTRVIAAPADAALRGANQALDDALARRVGRGAA</sequence>
<evidence type="ECO:0000313" key="7">
    <source>
        <dbReference type="Proteomes" id="UP000529637"/>
    </source>
</evidence>
<evidence type="ECO:0000256" key="2">
    <source>
        <dbReference type="ARBA" id="ARBA00022777"/>
    </source>
</evidence>
<feature type="region of interest" description="Disordered" evidence="5">
    <location>
        <begin position="1"/>
        <end position="82"/>
    </location>
</feature>
<dbReference type="Gene3D" id="3.30.420.40">
    <property type="match status" value="1"/>
</dbReference>
<comment type="caution">
    <text evidence="6">The sequence shown here is derived from an EMBL/GenBank/DDBJ whole genome shotgun (WGS) entry which is preliminary data.</text>
</comment>
<dbReference type="PANTHER" id="PTHR47690">
    <property type="entry name" value="GLUCOKINASE"/>
    <property type="match status" value="1"/>
</dbReference>
<keyword evidence="3" id="KW-0963">Cytoplasm</keyword>
<dbReference type="GO" id="GO:0004340">
    <property type="term" value="F:glucokinase activity"/>
    <property type="evidence" value="ECO:0007669"/>
    <property type="project" value="UniProtKB-UniRule"/>
</dbReference>
<dbReference type="Pfam" id="PF02685">
    <property type="entry name" value="Glucokinase"/>
    <property type="match status" value="1"/>
</dbReference>
<evidence type="ECO:0000256" key="5">
    <source>
        <dbReference type="SAM" id="MobiDB-lite"/>
    </source>
</evidence>
<name>A0A7Y6NR28_9BURK</name>
<evidence type="ECO:0000256" key="4">
    <source>
        <dbReference type="RuleBase" id="RU004046"/>
    </source>
</evidence>
<comment type="subcellular location">
    <subcellularLocation>
        <location evidence="3">Cytoplasm</location>
    </subcellularLocation>
</comment>
<feature type="compositionally biased region" description="Low complexity" evidence="5">
    <location>
        <begin position="10"/>
        <end position="31"/>
    </location>
</feature>
<proteinExistence type="inferred from homology"/>
<evidence type="ECO:0000313" key="6">
    <source>
        <dbReference type="EMBL" id="NUZ07770.1"/>
    </source>
</evidence>
<dbReference type="CDD" id="cd24008">
    <property type="entry name" value="ASKHA_NBD_GLK"/>
    <property type="match status" value="1"/>
</dbReference>
<feature type="compositionally biased region" description="Basic residues" evidence="5">
    <location>
        <begin position="43"/>
        <end position="57"/>
    </location>
</feature>
<dbReference type="NCBIfam" id="TIGR00749">
    <property type="entry name" value="glk"/>
    <property type="match status" value="1"/>
</dbReference>